<keyword evidence="4" id="KW-0010">Activator</keyword>
<feature type="domain" description="PRD" evidence="8">
    <location>
        <begin position="187"/>
        <end position="292"/>
    </location>
</feature>
<dbReference type="InterPro" id="IPR036388">
    <property type="entry name" value="WH-like_DNA-bd_sf"/>
</dbReference>
<dbReference type="InterPro" id="IPR011608">
    <property type="entry name" value="PRD"/>
</dbReference>
<accession>G5ICP5</accession>
<proteinExistence type="predicted"/>
<sequence length="658" mass="75099">MFAMLLPREKKILELLYKSKREWTTAELANSLHISPRTVKTDVRRIKEELKDTGCMLETKTGKGLWLSCDRDGRAFLNNLLLHADSPCSYAPEARKYFIAAQLLDSDDFISMESISLSLYVSKGTVMNDIARLEEFFLKQGLVLEKKAKYGVRIRGEEKQLRIAKANVLRSIIAAQGSSASERLQPFFDGIDVNRINEILQESEETFNFVLTDASYSEMLTHLSIIVKRLRRKKFCTIDEEHLVEYRRKEEWPVCEFMGRKLQEAFDIELSNGDITYIYMNLTAARLLREAMTLPKDFDDSQDASPQTLAALEHIIGQVDERYGEHLLADNMFTTALFVHLTAMFNRLRNKIHMENPLKAMVKKDLAYEFEVAAYMAGLFEEQFQVTLGENELCDIALYVGASLEREKAQRQVTRPRVAIVCSTGMGTSQFVEARLKSCFPDMVIDKILPVSKVERVMDNSPVDFIISTVPLTYEKVKVICVSPLLNDDDIHKIKQEGYSAPETAPPVTTGDYHHLFQLMSERITILKCDCRSKEEVIELLGGRLYREGFVDEGFVESVFVRENLAPTSIGYTFAIPHAYMGHIKKQGIGLMTLKHPIPWDNGEKVQIVLMLSIDVKSSDAFKIIFSQLADLTKDLPAVEQILKAERLSEILRYFKIN</sequence>
<dbReference type="PROSITE" id="PS51094">
    <property type="entry name" value="PTS_EIIA_TYPE_2"/>
    <property type="match status" value="1"/>
</dbReference>
<dbReference type="RefSeq" id="WP_006779215.1">
    <property type="nucleotide sequence ID" value="NZ_CP040506.1"/>
</dbReference>
<dbReference type="Gene3D" id="1.10.1790.10">
    <property type="entry name" value="PRD domain"/>
    <property type="match status" value="2"/>
</dbReference>
<evidence type="ECO:0000259" key="7">
    <source>
        <dbReference type="PROSITE" id="PS51099"/>
    </source>
</evidence>
<reference evidence="9 10" key="1">
    <citation type="submission" date="2011-08" db="EMBL/GenBank/DDBJ databases">
        <title>The Genome Sequence of Clostridium hathewayi WAL-18680.</title>
        <authorList>
            <consortium name="The Broad Institute Genome Sequencing Platform"/>
            <person name="Earl A."/>
            <person name="Ward D."/>
            <person name="Feldgarden M."/>
            <person name="Gevers D."/>
            <person name="Finegold S.M."/>
            <person name="Summanen P.H."/>
            <person name="Molitoris D.R."/>
            <person name="Song M."/>
            <person name="Daigneault M."/>
            <person name="Allen-Vercoe E."/>
            <person name="Young S.K."/>
            <person name="Zeng Q."/>
            <person name="Gargeya S."/>
            <person name="Fitzgerald M."/>
            <person name="Haas B."/>
            <person name="Abouelleil A."/>
            <person name="Alvarado L."/>
            <person name="Arachchi H.M."/>
            <person name="Berlin A."/>
            <person name="Brown A."/>
            <person name="Chapman S.B."/>
            <person name="Chen Z."/>
            <person name="Dunbar C."/>
            <person name="Freedman E."/>
            <person name="Gearin G."/>
            <person name="Gellesch M."/>
            <person name="Goldberg J."/>
            <person name="Griggs A."/>
            <person name="Gujja S."/>
            <person name="Heiman D."/>
            <person name="Howarth C."/>
            <person name="Larson L."/>
            <person name="Lui A."/>
            <person name="MacDonald P.J.P."/>
            <person name="Montmayeur A."/>
            <person name="Murphy C."/>
            <person name="Neiman D."/>
            <person name="Pearson M."/>
            <person name="Priest M."/>
            <person name="Roberts A."/>
            <person name="Saif S."/>
            <person name="Shea T."/>
            <person name="Shenoy N."/>
            <person name="Sisk P."/>
            <person name="Stolte C."/>
            <person name="Sykes S."/>
            <person name="Wortman J."/>
            <person name="Nusbaum C."/>
            <person name="Birren B."/>
        </authorList>
    </citation>
    <scope>NUCLEOTIDE SEQUENCE [LARGE SCALE GENOMIC DNA]</scope>
    <source>
        <strain evidence="9 10">WAL-18680</strain>
    </source>
</reference>
<evidence type="ECO:0000256" key="1">
    <source>
        <dbReference type="ARBA" id="ARBA00022679"/>
    </source>
</evidence>
<dbReference type="GO" id="GO:0006355">
    <property type="term" value="P:regulation of DNA-templated transcription"/>
    <property type="evidence" value="ECO:0007669"/>
    <property type="project" value="InterPro"/>
</dbReference>
<dbReference type="InterPro" id="IPR013196">
    <property type="entry name" value="HTH_11"/>
</dbReference>
<dbReference type="HOGENOM" id="CLU_013442_5_1_9"/>
<dbReference type="Proteomes" id="UP000005384">
    <property type="component" value="Unassembled WGS sequence"/>
</dbReference>
<dbReference type="GO" id="GO:0009401">
    <property type="term" value="P:phosphoenolpyruvate-dependent sugar phosphotransferase system"/>
    <property type="evidence" value="ECO:0007669"/>
    <property type="project" value="InterPro"/>
</dbReference>
<evidence type="ECO:0000256" key="3">
    <source>
        <dbReference type="ARBA" id="ARBA00023015"/>
    </source>
</evidence>
<dbReference type="Gene3D" id="3.40.50.2300">
    <property type="match status" value="1"/>
</dbReference>
<comment type="caution">
    <text evidence="9">The sequence shown here is derived from an EMBL/GenBank/DDBJ whole genome shotgun (WGS) entry which is preliminary data.</text>
</comment>
<dbReference type="PROSITE" id="PS51099">
    <property type="entry name" value="PTS_EIIB_TYPE_2"/>
    <property type="match status" value="1"/>
</dbReference>
<dbReference type="AlphaFoldDB" id="G5ICP5"/>
<dbReference type="CDD" id="cd00211">
    <property type="entry name" value="PTS_IIA_fru"/>
    <property type="match status" value="1"/>
</dbReference>
<dbReference type="EMBL" id="ADLN01000012">
    <property type="protein sequence ID" value="EHI60666.1"/>
    <property type="molecule type" value="Genomic_DNA"/>
</dbReference>
<feature type="domain" description="PTS EIIA type-2" evidence="6">
    <location>
        <begin position="518"/>
        <end position="658"/>
    </location>
</feature>
<dbReference type="GO" id="GO:0008982">
    <property type="term" value="F:protein-N(PI)-phosphohistidine-sugar phosphotransferase activity"/>
    <property type="evidence" value="ECO:0007669"/>
    <property type="project" value="InterPro"/>
</dbReference>
<dbReference type="Gene3D" id="1.10.10.10">
    <property type="entry name" value="Winged helix-like DNA-binding domain superfamily/Winged helix DNA-binding domain"/>
    <property type="match status" value="2"/>
</dbReference>
<evidence type="ECO:0000256" key="5">
    <source>
        <dbReference type="ARBA" id="ARBA00023163"/>
    </source>
</evidence>
<feature type="domain" description="PRD" evidence="8">
    <location>
        <begin position="303"/>
        <end position="410"/>
    </location>
</feature>
<name>G5ICP5_9FIRM</name>
<dbReference type="InterPro" id="IPR050661">
    <property type="entry name" value="BglG_antiterminators"/>
</dbReference>
<dbReference type="InterPro" id="IPR007737">
    <property type="entry name" value="Mga_HTH"/>
</dbReference>
<dbReference type="Pfam" id="PF08279">
    <property type="entry name" value="HTH_11"/>
    <property type="match status" value="1"/>
</dbReference>
<organism evidence="9 10">
    <name type="scientific">Hungatella hathewayi WAL-18680</name>
    <dbReference type="NCBI Taxonomy" id="742737"/>
    <lineage>
        <taxon>Bacteria</taxon>
        <taxon>Bacillati</taxon>
        <taxon>Bacillota</taxon>
        <taxon>Clostridia</taxon>
        <taxon>Lachnospirales</taxon>
        <taxon>Lachnospiraceae</taxon>
        <taxon>Hungatella</taxon>
    </lineage>
</organism>
<gene>
    <name evidence="9" type="ORF">HMPREF9473_01230</name>
</gene>
<keyword evidence="3" id="KW-0805">Transcription regulation</keyword>
<dbReference type="SUPFAM" id="SSF63520">
    <property type="entry name" value="PTS-regulatory domain, PRD"/>
    <property type="match status" value="2"/>
</dbReference>
<dbReference type="CDD" id="cd05568">
    <property type="entry name" value="PTS_IIB_bgl_like"/>
    <property type="match status" value="1"/>
</dbReference>
<evidence type="ECO:0000256" key="4">
    <source>
        <dbReference type="ARBA" id="ARBA00023159"/>
    </source>
</evidence>
<dbReference type="InterPro" id="IPR036634">
    <property type="entry name" value="PRD_sf"/>
</dbReference>
<keyword evidence="2" id="KW-0677">Repeat</keyword>
<dbReference type="SUPFAM" id="SSF55804">
    <property type="entry name" value="Phoshotransferase/anion transport protein"/>
    <property type="match status" value="1"/>
</dbReference>
<evidence type="ECO:0000259" key="6">
    <source>
        <dbReference type="PROSITE" id="PS51094"/>
    </source>
</evidence>
<dbReference type="PANTHER" id="PTHR30185:SF13">
    <property type="entry name" value="LICABCH OPERON REGULATOR-RELATED"/>
    <property type="match status" value="1"/>
</dbReference>
<evidence type="ECO:0000313" key="10">
    <source>
        <dbReference type="Proteomes" id="UP000005384"/>
    </source>
</evidence>
<dbReference type="Pfam" id="PF00359">
    <property type="entry name" value="PTS_EIIA_2"/>
    <property type="match status" value="1"/>
</dbReference>
<dbReference type="PROSITE" id="PS51372">
    <property type="entry name" value="PRD_2"/>
    <property type="match status" value="2"/>
</dbReference>
<dbReference type="PATRIC" id="fig|742737.3.peg.1237"/>
<dbReference type="SUPFAM" id="SSF52794">
    <property type="entry name" value="PTS system IIB component-like"/>
    <property type="match status" value="1"/>
</dbReference>
<evidence type="ECO:0000259" key="8">
    <source>
        <dbReference type="PROSITE" id="PS51372"/>
    </source>
</evidence>
<dbReference type="PANTHER" id="PTHR30185">
    <property type="entry name" value="CRYPTIC BETA-GLUCOSIDE BGL OPERON ANTITERMINATOR"/>
    <property type="match status" value="1"/>
</dbReference>
<dbReference type="InterPro" id="IPR013011">
    <property type="entry name" value="PTS_EIIB_2"/>
</dbReference>
<keyword evidence="10" id="KW-1185">Reference proteome</keyword>
<dbReference type="Pfam" id="PF00874">
    <property type="entry name" value="PRD"/>
    <property type="match status" value="2"/>
</dbReference>
<keyword evidence="1" id="KW-0808">Transferase</keyword>
<keyword evidence="5" id="KW-0804">Transcription</keyword>
<dbReference type="Pfam" id="PF05043">
    <property type="entry name" value="Mga"/>
    <property type="match status" value="1"/>
</dbReference>
<feature type="domain" description="PTS EIIB type-2" evidence="7">
    <location>
        <begin position="416"/>
        <end position="506"/>
    </location>
</feature>
<dbReference type="InterPro" id="IPR036095">
    <property type="entry name" value="PTS_EIIB-like_sf"/>
</dbReference>
<evidence type="ECO:0000256" key="2">
    <source>
        <dbReference type="ARBA" id="ARBA00022737"/>
    </source>
</evidence>
<protein>
    <submittedName>
        <fullName evidence="9">Uncharacterized protein</fullName>
    </submittedName>
</protein>
<evidence type="ECO:0000313" key="9">
    <source>
        <dbReference type="EMBL" id="EHI60666.1"/>
    </source>
</evidence>
<dbReference type="InterPro" id="IPR002178">
    <property type="entry name" value="PTS_EIIA_type-2_dom"/>
</dbReference>
<dbReference type="Gene3D" id="3.40.930.10">
    <property type="entry name" value="Mannitol-specific EII, Chain A"/>
    <property type="match status" value="1"/>
</dbReference>
<dbReference type="InterPro" id="IPR016152">
    <property type="entry name" value="PTrfase/Anion_transptr"/>
</dbReference>